<proteinExistence type="inferred from homology"/>
<dbReference type="InterPro" id="IPR011032">
    <property type="entry name" value="GroES-like_sf"/>
</dbReference>
<dbReference type="GO" id="GO:0016651">
    <property type="term" value="F:oxidoreductase activity, acting on NAD(P)H"/>
    <property type="evidence" value="ECO:0007669"/>
    <property type="project" value="InterPro"/>
</dbReference>
<dbReference type="Proteomes" id="UP000076837">
    <property type="component" value="Unassembled WGS sequence"/>
</dbReference>
<reference evidence="5 6" key="1">
    <citation type="journal article" date="2016" name="Sci. Rep.">
        <title>Draft genome sequencing and secretome analysis of fungal phytopathogen Ascochyta rabiei provides insight into the necrotrophic effector repertoire.</title>
        <authorList>
            <person name="Verma S."/>
            <person name="Gazara R.K."/>
            <person name="Nizam S."/>
            <person name="Parween S."/>
            <person name="Chattopadhyay D."/>
            <person name="Verma P.K."/>
        </authorList>
    </citation>
    <scope>NUCLEOTIDE SEQUENCE [LARGE SCALE GENOMIC DNA]</scope>
    <source>
        <strain evidence="5 6">ArDII</strain>
    </source>
</reference>
<evidence type="ECO:0000256" key="1">
    <source>
        <dbReference type="ARBA" id="ARBA00008072"/>
    </source>
</evidence>
<dbReference type="EMBL" id="JYNV01000302">
    <property type="protein sequence ID" value="KZM19130.1"/>
    <property type="molecule type" value="Genomic_DNA"/>
</dbReference>
<comment type="similarity">
    <text evidence="1">Belongs to the zinc-containing alcohol dehydrogenase family.</text>
</comment>
<sequence length="449" mass="49004">MVPWRWRPKSISKAPAEVSKQATADNVQNQFQRKKIDTPHPEQQSALLLHAIRQPYEVAVDHAVPEIQHDSELLVKVTAVGLNPIDWKAPDYNFGIPVLPYVSGRELSGIVVKAPKAPDSRIREGDVVTIPSTDYRDLRKAAFQEYSIASSFNTIRLPHNISAESGSILGVAFVSAVLALGICMGVSFEDIEDGPDLLKIVRNIDPERLPVDIRKECLESISEDDRAKAKDYLVIWGGSSTSAHLTKQIARLFGLKIVSIVDTAKHGVRLSSNVTTRPDLLVDSHDPERAIDIIKRATKGSARFGFDTQGKESAAQLLRSLASSTSPISSLPKDAQNYERKDSKLPTPPSTPLESAEDGLRSHLVGLTGLPKTDIPGDVTLHNVPIKLYHEIPEVGEALSAWCEKLLVKGLLVPPDVVGTVDGLGSINEGLNRMRRREISGGRLVAVLP</sequence>
<organism evidence="5 6">
    <name type="scientific">Didymella rabiei</name>
    <name type="common">Chickpea ascochyta blight fungus</name>
    <name type="synonym">Mycosphaerella rabiei</name>
    <dbReference type="NCBI Taxonomy" id="5454"/>
    <lineage>
        <taxon>Eukaryota</taxon>
        <taxon>Fungi</taxon>
        <taxon>Dikarya</taxon>
        <taxon>Ascomycota</taxon>
        <taxon>Pezizomycotina</taxon>
        <taxon>Dothideomycetes</taxon>
        <taxon>Pleosporomycetidae</taxon>
        <taxon>Pleosporales</taxon>
        <taxon>Pleosporineae</taxon>
        <taxon>Didymellaceae</taxon>
        <taxon>Ascochyta</taxon>
    </lineage>
</organism>
<dbReference type="PANTHER" id="PTHR43482:SF2">
    <property type="entry name" value="ZINC-BINDING DEHYDROGENASE FAMILY, PUTATIVE (AFU_ORTHOLOGUE AFUA_3G15030)-RELATED"/>
    <property type="match status" value="1"/>
</dbReference>
<evidence type="ECO:0000256" key="2">
    <source>
        <dbReference type="ARBA" id="ARBA00011245"/>
    </source>
</evidence>
<evidence type="ECO:0000259" key="4">
    <source>
        <dbReference type="Pfam" id="PF08240"/>
    </source>
</evidence>
<dbReference type="SUPFAM" id="SSF50129">
    <property type="entry name" value="GroES-like"/>
    <property type="match status" value="1"/>
</dbReference>
<accession>A0A162WNW0</accession>
<comment type="caution">
    <text evidence="5">The sequence shown here is derived from an EMBL/GenBank/DDBJ whole genome shotgun (WGS) entry which is preliminary data.</text>
</comment>
<dbReference type="STRING" id="5454.A0A162WNW0"/>
<dbReference type="Gene3D" id="3.40.50.720">
    <property type="entry name" value="NAD(P)-binding Rossmann-like Domain"/>
    <property type="match status" value="1"/>
</dbReference>
<keyword evidence="3" id="KW-0560">Oxidoreductase</keyword>
<dbReference type="CDD" id="cd08249">
    <property type="entry name" value="enoyl_reductase_like"/>
    <property type="match status" value="1"/>
</dbReference>
<gene>
    <name evidence="5" type="ORF">ST47_g9747</name>
</gene>
<evidence type="ECO:0000313" key="6">
    <source>
        <dbReference type="Proteomes" id="UP000076837"/>
    </source>
</evidence>
<dbReference type="Pfam" id="PF08240">
    <property type="entry name" value="ADH_N"/>
    <property type="match status" value="1"/>
</dbReference>
<dbReference type="AlphaFoldDB" id="A0A162WNW0"/>
<comment type="subunit">
    <text evidence="2">Monomer.</text>
</comment>
<dbReference type="InterPro" id="IPR052585">
    <property type="entry name" value="Lipid_raft_assoc_Zn_ADH"/>
</dbReference>
<dbReference type="Gene3D" id="3.90.180.10">
    <property type="entry name" value="Medium-chain alcohol dehydrogenases, catalytic domain"/>
    <property type="match status" value="1"/>
</dbReference>
<dbReference type="PANTHER" id="PTHR43482">
    <property type="entry name" value="PROTEIN AST1-RELATED"/>
    <property type="match status" value="1"/>
</dbReference>
<dbReference type="InterPro" id="IPR036291">
    <property type="entry name" value="NAD(P)-bd_dom_sf"/>
</dbReference>
<dbReference type="OrthoDB" id="201656at2759"/>
<dbReference type="SUPFAM" id="SSF51735">
    <property type="entry name" value="NAD(P)-binding Rossmann-fold domains"/>
    <property type="match status" value="1"/>
</dbReference>
<protein>
    <submittedName>
        <fullName evidence="5">Oxidoreductase</fullName>
    </submittedName>
</protein>
<evidence type="ECO:0000313" key="5">
    <source>
        <dbReference type="EMBL" id="KZM19130.1"/>
    </source>
</evidence>
<dbReference type="InterPro" id="IPR047122">
    <property type="entry name" value="Trans-enoyl_RdTase-like"/>
</dbReference>
<name>A0A162WNW0_DIDRA</name>
<dbReference type="InterPro" id="IPR013154">
    <property type="entry name" value="ADH-like_N"/>
</dbReference>
<evidence type="ECO:0000256" key="3">
    <source>
        <dbReference type="ARBA" id="ARBA00023002"/>
    </source>
</evidence>
<feature type="domain" description="Alcohol dehydrogenase-like N-terminal" evidence="4">
    <location>
        <begin position="70"/>
        <end position="133"/>
    </location>
</feature>
<keyword evidence="6" id="KW-1185">Reference proteome</keyword>